<dbReference type="EMBL" id="AP022565">
    <property type="protein sequence ID" value="BBX25716.1"/>
    <property type="molecule type" value="Genomic_DNA"/>
</dbReference>
<dbReference type="Gene3D" id="3.40.50.300">
    <property type="entry name" value="P-loop containing nucleotide triphosphate hydrolases"/>
    <property type="match status" value="2"/>
</dbReference>
<dbReference type="InterPro" id="IPR038729">
    <property type="entry name" value="Rad50/SbcC_AAA"/>
</dbReference>
<proteinExistence type="predicted"/>
<dbReference type="GO" id="GO:0016887">
    <property type="term" value="F:ATP hydrolysis activity"/>
    <property type="evidence" value="ECO:0007669"/>
    <property type="project" value="InterPro"/>
</dbReference>
<evidence type="ECO:0000313" key="3">
    <source>
        <dbReference type="Proteomes" id="UP000466906"/>
    </source>
</evidence>
<dbReference type="InterPro" id="IPR027417">
    <property type="entry name" value="P-loop_NTPase"/>
</dbReference>
<feature type="domain" description="Rad50/SbcC-type AAA" evidence="1">
    <location>
        <begin position="36"/>
        <end position="88"/>
    </location>
</feature>
<dbReference type="GO" id="GO:0006302">
    <property type="term" value="P:double-strand break repair"/>
    <property type="evidence" value="ECO:0007669"/>
    <property type="project" value="InterPro"/>
</dbReference>
<sequence>MSDIGVAPSDQSVDPIDHTTAPFNPATGFAPLYVERLHVHLFRGIDQCDIEFEPDVTILAGRNNSGKSRILAALNLALGGRAAEADDFTVGESAEPYIDIVLAPPPPVGKQPDDAFSDSVGRRLGTGVQTLQEEPLRERFAWRTYVRHSAEGSGAFTETRLLTFDVTNRRWTERTDAPGLRADQRGLFAVDLIDTRRDLVEELGRRGSTIRKILSDLEVDEASRQTLEGELNALGATIVAGSATLTSVRQALEGLHQLIGSMGVPHLNPLPVTLEELARSVSVDLDTGSGALPIRMHGAGSRSLASLQVQGVLYDRRLGKDGSSLQPHPVTLVEEPEAHLHPQASLELSSLLTALRGQKIVSTHSAQLVTAVSPRCIRLLRNDTQTLRIVDLGPAATAADAPHRALRPDLHTAEMETLKRLVERPFGELVFASAVIIGDGATERAFLPVAVRHALGHRAHGICVIDPESLTSPLATSAVKFAMLTATPWVLFADSDPAGKAAAMALSNDHGDGDATRLVWIYGVNDEGHPIPGAFETMMATFDPELCWAACDDVRPDINHGLPLLKALKKVKGSVGVALAHRLIQKYPDSALWPDSLKVLLERLRQEL</sequence>
<dbReference type="InterPro" id="IPR022602">
    <property type="entry name" value="DUF2813"/>
</dbReference>
<dbReference type="Pfam" id="PF11398">
    <property type="entry name" value="DUF2813"/>
    <property type="match status" value="1"/>
</dbReference>
<evidence type="ECO:0000313" key="2">
    <source>
        <dbReference type="EMBL" id="BBX25716.1"/>
    </source>
</evidence>
<dbReference type="Pfam" id="PF13476">
    <property type="entry name" value="AAA_23"/>
    <property type="match status" value="1"/>
</dbReference>
<dbReference type="Proteomes" id="UP000466906">
    <property type="component" value="Chromosome"/>
</dbReference>
<dbReference type="PANTHER" id="PTHR43581">
    <property type="entry name" value="ATP/GTP PHOSPHATASE"/>
    <property type="match status" value="1"/>
</dbReference>
<dbReference type="SUPFAM" id="SSF52540">
    <property type="entry name" value="P-loop containing nucleoside triphosphate hydrolases"/>
    <property type="match status" value="1"/>
</dbReference>
<reference evidence="2 3" key="1">
    <citation type="journal article" date="2019" name="Emerg. Microbes Infect.">
        <title>Comprehensive subspecies identification of 175 nontuberculous mycobacteria species based on 7547 genomic profiles.</title>
        <authorList>
            <person name="Matsumoto Y."/>
            <person name="Kinjo T."/>
            <person name="Motooka D."/>
            <person name="Nabeya D."/>
            <person name="Jung N."/>
            <person name="Uechi K."/>
            <person name="Horii T."/>
            <person name="Iida T."/>
            <person name="Fujita J."/>
            <person name="Nakamura S."/>
        </authorList>
    </citation>
    <scope>NUCLEOTIDE SEQUENCE [LARGE SCALE GENOMIC DNA]</scope>
    <source>
        <strain evidence="2 3">JCM 12272</strain>
    </source>
</reference>
<organism evidence="2 3">
    <name type="scientific">Mycolicibacterium alvei</name>
    <dbReference type="NCBI Taxonomy" id="67081"/>
    <lineage>
        <taxon>Bacteria</taxon>
        <taxon>Bacillati</taxon>
        <taxon>Actinomycetota</taxon>
        <taxon>Actinomycetes</taxon>
        <taxon>Mycobacteriales</taxon>
        <taxon>Mycobacteriaceae</taxon>
        <taxon>Mycolicibacterium</taxon>
    </lineage>
</organism>
<dbReference type="AlphaFoldDB" id="A0A6N4UKR6"/>
<keyword evidence="3" id="KW-1185">Reference proteome</keyword>
<name>A0A6N4UKR6_9MYCO</name>
<protein>
    <recommendedName>
        <fullName evidence="1">Rad50/SbcC-type AAA domain-containing protein</fullName>
    </recommendedName>
</protein>
<gene>
    <name evidence="2" type="ORF">MALV_08410</name>
</gene>
<dbReference type="KEGG" id="malv:MALV_08410"/>
<dbReference type="RefSeq" id="WP_163661324.1">
    <property type="nucleotide sequence ID" value="NZ_AP022565.1"/>
</dbReference>
<dbReference type="InterPro" id="IPR051396">
    <property type="entry name" value="Bact_Antivir_Def_Nuclease"/>
</dbReference>
<accession>A0A6N4UKR6</accession>
<evidence type="ECO:0000259" key="1">
    <source>
        <dbReference type="Pfam" id="PF13476"/>
    </source>
</evidence>
<dbReference type="PANTHER" id="PTHR43581:SF4">
    <property type="entry name" value="ATP_GTP PHOSPHATASE"/>
    <property type="match status" value="1"/>
</dbReference>